<sequence>MTCRLLQNIKHTCDYNPGGITNLYLLDIRDFGTYQFADQGLFDKCYVNRIISDTSFLEIGAVNESTFTETQENGIYKQELATFVHTLKGEKLSNLLLAAVNKYLVAFRTSQGLMYSFGSDGGASLSFSQITGQTGEASGYQISIRKNSVYPLFEIDASRFNTIPVLGTEDRHIVMTEDKKNAILTGKIK</sequence>
<dbReference type="EMBL" id="FLUM01000003">
    <property type="protein sequence ID" value="SBW07222.1"/>
    <property type="molecule type" value="Genomic_DNA"/>
</dbReference>
<dbReference type="AlphaFoldDB" id="A0A212K6F0"/>
<organism evidence="1">
    <name type="scientific">uncultured Dysgonomonas sp</name>
    <dbReference type="NCBI Taxonomy" id="206096"/>
    <lineage>
        <taxon>Bacteria</taxon>
        <taxon>Pseudomonadati</taxon>
        <taxon>Bacteroidota</taxon>
        <taxon>Bacteroidia</taxon>
        <taxon>Bacteroidales</taxon>
        <taxon>Dysgonomonadaceae</taxon>
        <taxon>Dysgonomonas</taxon>
        <taxon>environmental samples</taxon>
    </lineage>
</organism>
<dbReference type="RefSeq" id="WP_296944595.1">
    <property type="nucleotide sequence ID" value="NZ_LT599032.1"/>
</dbReference>
<gene>
    <name evidence="1" type="ORF">KL86DYS1_31609</name>
</gene>
<proteinExistence type="predicted"/>
<reference evidence="1" key="1">
    <citation type="submission" date="2016-04" db="EMBL/GenBank/DDBJ databases">
        <authorList>
            <person name="Evans L.H."/>
            <person name="Alamgir A."/>
            <person name="Owens N."/>
            <person name="Weber N.D."/>
            <person name="Virtaneva K."/>
            <person name="Barbian K."/>
            <person name="Babar A."/>
            <person name="Rosenke K."/>
        </authorList>
    </citation>
    <scope>NUCLEOTIDE SEQUENCE</scope>
    <source>
        <strain evidence="1">86-1</strain>
    </source>
</reference>
<protein>
    <submittedName>
        <fullName evidence="1">Uncharacterized protein</fullName>
    </submittedName>
</protein>
<evidence type="ECO:0000313" key="1">
    <source>
        <dbReference type="EMBL" id="SBW07222.1"/>
    </source>
</evidence>
<name>A0A212K6F0_9BACT</name>
<accession>A0A212K6F0</accession>